<keyword evidence="7" id="KW-0472">Membrane</keyword>
<evidence type="ECO:0000256" key="7">
    <source>
        <dbReference type="SAM" id="Phobius"/>
    </source>
</evidence>
<dbReference type="InterPro" id="IPR017853">
    <property type="entry name" value="GH"/>
</dbReference>
<dbReference type="Pfam" id="PF00150">
    <property type="entry name" value="Cellulase"/>
    <property type="match status" value="1"/>
</dbReference>
<evidence type="ECO:0000313" key="11">
    <source>
        <dbReference type="Proteomes" id="UP001489004"/>
    </source>
</evidence>
<dbReference type="AlphaFoldDB" id="A0AAW1Q9W6"/>
<feature type="transmembrane region" description="Helical" evidence="7">
    <location>
        <begin position="677"/>
        <end position="700"/>
    </location>
</feature>
<feature type="chain" id="PRO_5043990888" description="Glycoside hydrolase family 5 domain-containing protein" evidence="8">
    <location>
        <begin position="42"/>
        <end position="757"/>
    </location>
</feature>
<keyword evidence="6" id="KW-0624">Polysaccharide degradation</keyword>
<feature type="signal peptide" evidence="8">
    <location>
        <begin position="1"/>
        <end position="41"/>
    </location>
</feature>
<keyword evidence="4" id="KW-0119">Carbohydrate metabolism</keyword>
<dbReference type="PANTHER" id="PTHR35923:SF2">
    <property type="entry name" value="ENDOGLUCANASE"/>
    <property type="match status" value="1"/>
</dbReference>
<dbReference type="InterPro" id="IPR001547">
    <property type="entry name" value="Glyco_hydro_5"/>
</dbReference>
<sequence length="757" mass="80440">MAAKLKVQSADTLTAVDRMARGGWLVASSLAVLLCAAFATAQTTAPTSTTPTLTTWNGQIINEKGEPVILKGVALSGFEIGHTINGNLHQGLDSINQDYQTHIYRMKLLGFNAVRIEWCNDLGLSIPPEDFSFAGCVIASQSDIQTTVTPPLSTIKTPAQLPFAPPTVKNGVCSGDLPNTSTLDRFAYIANLFAREGFYVSLVYHSYSLTADPPGDASIYNMKNWVASWVQLVKTVKALGTDTDGRLILDLINEADTYQATWNTGGQLPYDITTYYLNAMDALYPVCKTCLFSIQGTGQSAGPVNANYGDGYSTAIPDGPTIFFNTVLAKPYLNQVIIAPHVYCPSVTKATSYYQGPTLWSRLTMSFGTLNKAGYCSGTTCHVFAVIIGEFNVNFDDPKDVACYTSLAQYMFNTAGSDDKKHNNIPSFFIWAWDADADLTFGNGGIMATNWHDINWDKVYALTGVERFTQGVNLIPWYNTAYKPLLASDLEATPSPPGAPSAPSGPTVQAIAEGIFNVSGVGVPPLDTKKQGWVINAIRDAVNNAGTNTTTSTSGRRLQVAITSSKATFTSATITSIGDSPATNSSIVVIRMIGTAPGNSATFAATVKNVVGIGAASTQLGVQNSCPGCFWRIDVAPGTTINDITTGSKSATGACKTKYGSFCLDGTGYTVAKVQGIIAGLVLGLLFGAAVTGCIIWWCCVHKRATEFQGPKPVKAPAPESPATKLANQLKAENQKAKTQAKMQTIEMNATPAPAAV</sequence>
<dbReference type="EMBL" id="JALJOR010000005">
    <property type="protein sequence ID" value="KAK9817182.1"/>
    <property type="molecule type" value="Genomic_DNA"/>
</dbReference>
<evidence type="ECO:0000256" key="5">
    <source>
        <dbReference type="ARBA" id="ARBA00023295"/>
    </source>
</evidence>
<dbReference type="Gene3D" id="3.20.20.80">
    <property type="entry name" value="Glycosidases"/>
    <property type="match status" value="1"/>
</dbReference>
<evidence type="ECO:0000259" key="9">
    <source>
        <dbReference type="Pfam" id="PF00150"/>
    </source>
</evidence>
<evidence type="ECO:0000256" key="2">
    <source>
        <dbReference type="ARBA" id="ARBA00022801"/>
    </source>
</evidence>
<evidence type="ECO:0000256" key="6">
    <source>
        <dbReference type="ARBA" id="ARBA00023326"/>
    </source>
</evidence>
<comment type="similarity">
    <text evidence="1">Belongs to the glycosyl hydrolase 5 (cellulase A) family.</text>
</comment>
<dbReference type="Proteomes" id="UP001489004">
    <property type="component" value="Unassembled WGS sequence"/>
</dbReference>
<evidence type="ECO:0000256" key="8">
    <source>
        <dbReference type="SAM" id="SignalP"/>
    </source>
</evidence>
<proteinExistence type="inferred from homology"/>
<evidence type="ECO:0000313" key="10">
    <source>
        <dbReference type="EMBL" id="KAK9817182.1"/>
    </source>
</evidence>
<evidence type="ECO:0000256" key="1">
    <source>
        <dbReference type="ARBA" id="ARBA00005641"/>
    </source>
</evidence>
<feature type="domain" description="Glycoside hydrolase family 5" evidence="9">
    <location>
        <begin position="178"/>
        <end position="435"/>
    </location>
</feature>
<keyword evidence="7" id="KW-0812">Transmembrane</keyword>
<dbReference type="GO" id="GO:0030245">
    <property type="term" value="P:cellulose catabolic process"/>
    <property type="evidence" value="ECO:0007669"/>
    <property type="project" value="UniProtKB-KW"/>
</dbReference>
<keyword evidence="5" id="KW-0326">Glycosidase</keyword>
<keyword evidence="11" id="KW-1185">Reference proteome</keyword>
<keyword evidence="3" id="KW-0136">Cellulose degradation</keyword>
<keyword evidence="2" id="KW-0378">Hydrolase</keyword>
<evidence type="ECO:0000256" key="4">
    <source>
        <dbReference type="ARBA" id="ARBA00023277"/>
    </source>
</evidence>
<organism evidence="10 11">
    <name type="scientific">[Myrmecia] bisecta</name>
    <dbReference type="NCBI Taxonomy" id="41462"/>
    <lineage>
        <taxon>Eukaryota</taxon>
        <taxon>Viridiplantae</taxon>
        <taxon>Chlorophyta</taxon>
        <taxon>core chlorophytes</taxon>
        <taxon>Trebouxiophyceae</taxon>
        <taxon>Trebouxiales</taxon>
        <taxon>Trebouxiaceae</taxon>
        <taxon>Myrmecia</taxon>
    </lineage>
</organism>
<dbReference type="GO" id="GO:0004553">
    <property type="term" value="F:hydrolase activity, hydrolyzing O-glycosyl compounds"/>
    <property type="evidence" value="ECO:0007669"/>
    <property type="project" value="InterPro"/>
</dbReference>
<dbReference type="SUPFAM" id="SSF51445">
    <property type="entry name" value="(Trans)glycosidases"/>
    <property type="match status" value="1"/>
</dbReference>
<name>A0AAW1Q9W6_9CHLO</name>
<evidence type="ECO:0000256" key="3">
    <source>
        <dbReference type="ARBA" id="ARBA00023001"/>
    </source>
</evidence>
<accession>A0AAW1Q9W6</accession>
<gene>
    <name evidence="10" type="ORF">WJX72_010721</name>
</gene>
<dbReference type="PANTHER" id="PTHR35923">
    <property type="entry name" value="MAJOR EXTRACELLULAR ENDOGLUCANASE"/>
    <property type="match status" value="1"/>
</dbReference>
<comment type="caution">
    <text evidence="10">The sequence shown here is derived from an EMBL/GenBank/DDBJ whole genome shotgun (WGS) entry which is preliminary data.</text>
</comment>
<protein>
    <recommendedName>
        <fullName evidence="9">Glycoside hydrolase family 5 domain-containing protein</fullName>
    </recommendedName>
</protein>
<keyword evidence="7" id="KW-1133">Transmembrane helix</keyword>
<reference evidence="10 11" key="1">
    <citation type="journal article" date="2024" name="Nat. Commun.">
        <title>Phylogenomics reveals the evolutionary origins of lichenization in chlorophyte algae.</title>
        <authorList>
            <person name="Puginier C."/>
            <person name="Libourel C."/>
            <person name="Otte J."/>
            <person name="Skaloud P."/>
            <person name="Haon M."/>
            <person name="Grisel S."/>
            <person name="Petersen M."/>
            <person name="Berrin J.G."/>
            <person name="Delaux P.M."/>
            <person name="Dal Grande F."/>
            <person name="Keller J."/>
        </authorList>
    </citation>
    <scope>NUCLEOTIDE SEQUENCE [LARGE SCALE GENOMIC DNA]</scope>
    <source>
        <strain evidence="10 11">SAG 2043</strain>
    </source>
</reference>
<keyword evidence="8" id="KW-0732">Signal</keyword>